<dbReference type="OrthoDB" id="7856369at2"/>
<name>A0A4Q9GGY6_9HYPH</name>
<dbReference type="InterPro" id="IPR018968">
    <property type="entry name" value="Phasin"/>
</dbReference>
<comment type="caution">
    <text evidence="2">The sequence shown here is derived from an EMBL/GenBank/DDBJ whole genome shotgun (WGS) entry which is preliminary data.</text>
</comment>
<keyword evidence="3" id="KW-1185">Reference proteome</keyword>
<gene>
    <name evidence="2" type="ORF">EYR15_10360</name>
</gene>
<dbReference type="Proteomes" id="UP000291613">
    <property type="component" value="Unassembled WGS sequence"/>
</dbReference>
<evidence type="ECO:0000313" key="3">
    <source>
        <dbReference type="Proteomes" id="UP000291613"/>
    </source>
</evidence>
<dbReference type="RefSeq" id="WP_131003466.1">
    <property type="nucleotide sequence ID" value="NZ_JBHSZR010000007.1"/>
</dbReference>
<feature type="domain" description="Phasin" evidence="1">
    <location>
        <begin position="36"/>
        <end position="117"/>
    </location>
</feature>
<evidence type="ECO:0000313" key="2">
    <source>
        <dbReference type="EMBL" id="TBN53409.1"/>
    </source>
</evidence>
<proteinExistence type="predicted"/>
<evidence type="ECO:0000259" key="1">
    <source>
        <dbReference type="Pfam" id="PF09361"/>
    </source>
</evidence>
<organism evidence="2 3">
    <name type="scientific">Hansschlegelia quercus</name>
    <dbReference type="NCBI Taxonomy" id="2528245"/>
    <lineage>
        <taxon>Bacteria</taxon>
        <taxon>Pseudomonadati</taxon>
        <taxon>Pseudomonadota</taxon>
        <taxon>Alphaproteobacteria</taxon>
        <taxon>Hyphomicrobiales</taxon>
        <taxon>Methylopilaceae</taxon>
        <taxon>Hansschlegelia</taxon>
    </lineage>
</organism>
<dbReference type="Pfam" id="PF09361">
    <property type="entry name" value="Phasin_2"/>
    <property type="match status" value="1"/>
</dbReference>
<dbReference type="AlphaFoldDB" id="A0A4Q9GGY6"/>
<reference evidence="2 3" key="1">
    <citation type="submission" date="2019-02" db="EMBL/GenBank/DDBJ databases">
        <title>Hansschlegelia quercus sp. nov., a novel methylotrophic bacterium from buds of oak (Quercus robur L.).</title>
        <authorList>
            <person name="Agafonova N.V."/>
            <person name="Kaparullina E.N."/>
            <person name="Grouzdev D.S."/>
            <person name="Doronina N.V."/>
        </authorList>
    </citation>
    <scope>NUCLEOTIDE SEQUENCE [LARGE SCALE GENOMIC DNA]</scope>
    <source>
        <strain evidence="2 3">Dub</strain>
    </source>
</reference>
<dbReference type="EMBL" id="SIUB01000004">
    <property type="protein sequence ID" value="TBN53409.1"/>
    <property type="molecule type" value="Genomic_DNA"/>
</dbReference>
<sequence length="122" mass="13237">MADSERSAYEIPNEMRDFADRSVEQARKAFDGFVDAAFKASSAIETQTESAQGDLRAVAGAAVSYAEQNVQASFAYAQKLVRANSLEEVMSIQSEFARSQIETLTRQLRDMSTVAGKGRSGG</sequence>
<accession>A0A4Q9GGY6</accession>
<protein>
    <submittedName>
        <fullName evidence="2">Phasin</fullName>
    </submittedName>
</protein>